<accession>A0A4Y8VV92</accession>
<organism evidence="1 2">
    <name type="scientific">Segatella hominis</name>
    <dbReference type="NCBI Taxonomy" id="2518605"/>
    <lineage>
        <taxon>Bacteria</taxon>
        <taxon>Pseudomonadati</taxon>
        <taxon>Bacteroidota</taxon>
        <taxon>Bacteroidia</taxon>
        <taxon>Bacteroidales</taxon>
        <taxon>Prevotellaceae</taxon>
        <taxon>Segatella</taxon>
    </lineage>
</organism>
<proteinExistence type="predicted"/>
<reference evidence="1 2" key="1">
    <citation type="submission" date="2019-02" db="EMBL/GenBank/DDBJ databases">
        <title>Draft Genome Sequence of the Prevotella sp. BCRC 81118, Isolated from Human Feces.</title>
        <authorList>
            <person name="Huang C.-H."/>
        </authorList>
    </citation>
    <scope>NUCLEOTIDE SEQUENCE [LARGE SCALE GENOMIC DNA]</scope>
    <source>
        <strain evidence="1 2">BCRC 81118</strain>
    </source>
</reference>
<dbReference type="GeneID" id="302993889"/>
<gene>
    <name evidence="1" type="ORF">EXN75_01085</name>
</gene>
<keyword evidence="2" id="KW-1185">Reference proteome</keyword>
<dbReference type="EMBL" id="SGVY01000002">
    <property type="protein sequence ID" value="TFH84430.1"/>
    <property type="molecule type" value="Genomic_DNA"/>
</dbReference>
<dbReference type="OrthoDB" id="1034041at2"/>
<name>A0A4Y8VV92_9BACT</name>
<dbReference type="RefSeq" id="WP_118116172.1">
    <property type="nucleotide sequence ID" value="NZ_CP137559.1"/>
</dbReference>
<comment type="caution">
    <text evidence="1">The sequence shown here is derived from an EMBL/GenBank/DDBJ whole genome shotgun (WGS) entry which is preliminary data.</text>
</comment>
<evidence type="ECO:0000313" key="1">
    <source>
        <dbReference type="EMBL" id="TFH84430.1"/>
    </source>
</evidence>
<protein>
    <submittedName>
        <fullName evidence="1">Uncharacterized protein</fullName>
    </submittedName>
</protein>
<sequence>MGIFSKLFGHKNEEKVGGMEDYMTLVRVYFQAALASQLGITNLAMLPDLRVFKNTFHVPTVNNRLGIGEKAHVKKMMKGVYGTEEDYFKEIDQSIRKNCRKLQDVNVYLIQFQTFTQDLMMLMGNLMKFKLRLPSFMKKALYNMTQKTVNDIFNKNDFNDASVLKTVAQLRQLNQRLGFSQKWVTDFTYQVVMLAKKEPRPSDEDVEKAKAKMGK</sequence>
<evidence type="ECO:0000313" key="2">
    <source>
        <dbReference type="Proteomes" id="UP000297872"/>
    </source>
</evidence>
<dbReference type="Proteomes" id="UP000297872">
    <property type="component" value="Unassembled WGS sequence"/>
</dbReference>
<dbReference type="AlphaFoldDB" id="A0A4Y8VV92"/>